<dbReference type="CDD" id="cd01912">
    <property type="entry name" value="proteasome_beta"/>
    <property type="match status" value="1"/>
</dbReference>
<dbReference type="AlphaFoldDB" id="A0A5P9P577"/>
<sequence>MPSRPIRLRPAHGDRYCPDGGEPGGEGGTLVGVGTTAGVVLAADTRTSRDTTVTSEASRKLESVHPTAAIGSSADLGRSRSFVHALRADVDRYENRHGRLMPLSALATVAGREHRSHSLDATVVLGGVDETGSNVFTVDGDEGVLEVDYTAEGSGRELAFGVLDRGYAETLSLKETQALVSRAIDSAVERDARTGSALAFAMVTEDGVDVRRPESTDG</sequence>
<dbReference type="PANTHER" id="PTHR32194">
    <property type="entry name" value="METALLOPROTEASE TLDD"/>
    <property type="match status" value="1"/>
</dbReference>
<dbReference type="GeneID" id="42301676"/>
<evidence type="ECO:0000313" key="10">
    <source>
        <dbReference type="Proteomes" id="UP000326170"/>
    </source>
</evidence>
<organism evidence="9 10">
    <name type="scientific">Natronorubrum aibiense</name>
    <dbReference type="NCBI Taxonomy" id="348826"/>
    <lineage>
        <taxon>Archaea</taxon>
        <taxon>Methanobacteriati</taxon>
        <taxon>Methanobacteriota</taxon>
        <taxon>Stenosarchaea group</taxon>
        <taxon>Halobacteria</taxon>
        <taxon>Halobacteriales</taxon>
        <taxon>Natrialbaceae</taxon>
        <taxon>Natronorubrum</taxon>
    </lineage>
</organism>
<evidence type="ECO:0000256" key="1">
    <source>
        <dbReference type="ARBA" id="ARBA00001198"/>
    </source>
</evidence>
<proteinExistence type="predicted"/>
<dbReference type="InterPro" id="IPR001353">
    <property type="entry name" value="Proteasome_sua/b"/>
</dbReference>
<dbReference type="InterPro" id="IPR023333">
    <property type="entry name" value="Proteasome_suB-type"/>
</dbReference>
<evidence type="ECO:0000256" key="4">
    <source>
        <dbReference type="ARBA" id="ARBA00022670"/>
    </source>
</evidence>
<feature type="compositionally biased region" description="Basic residues" evidence="8">
    <location>
        <begin position="1"/>
        <end position="10"/>
    </location>
</feature>
<keyword evidence="7 9" id="KW-0647">Proteasome</keyword>
<evidence type="ECO:0000256" key="5">
    <source>
        <dbReference type="ARBA" id="ARBA00022698"/>
    </source>
</evidence>
<dbReference type="EC" id="3.4.25.1" evidence="2"/>
<accession>A0A5P9P577</accession>
<dbReference type="Pfam" id="PF00227">
    <property type="entry name" value="Proteasome"/>
    <property type="match status" value="1"/>
</dbReference>
<dbReference type="EMBL" id="CP045488">
    <property type="protein sequence ID" value="QFU83117.1"/>
    <property type="molecule type" value="Genomic_DNA"/>
</dbReference>
<evidence type="ECO:0000256" key="8">
    <source>
        <dbReference type="SAM" id="MobiDB-lite"/>
    </source>
</evidence>
<dbReference type="KEGG" id="nas:GCU68_11490"/>
<dbReference type="PANTHER" id="PTHR32194:SF0">
    <property type="entry name" value="ATP-DEPENDENT PROTEASE SUBUNIT HSLV"/>
    <property type="match status" value="1"/>
</dbReference>
<protein>
    <recommendedName>
        <fullName evidence="2">proteasome endopeptidase complex</fullName>
        <ecNumber evidence="2">3.4.25.1</ecNumber>
    </recommendedName>
</protein>
<evidence type="ECO:0000256" key="6">
    <source>
        <dbReference type="ARBA" id="ARBA00022801"/>
    </source>
</evidence>
<dbReference type="Proteomes" id="UP000326170">
    <property type="component" value="Chromosome"/>
</dbReference>
<keyword evidence="3" id="KW-0963">Cytoplasm</keyword>
<gene>
    <name evidence="9" type="ORF">GCU68_11490</name>
</gene>
<keyword evidence="10" id="KW-1185">Reference proteome</keyword>
<dbReference type="InterPro" id="IPR000243">
    <property type="entry name" value="Pept_T1A_subB"/>
</dbReference>
<comment type="catalytic activity">
    <reaction evidence="1">
        <text>Cleavage of peptide bonds with very broad specificity.</text>
        <dbReference type="EC" id="3.4.25.1"/>
    </reaction>
</comment>
<dbReference type="OrthoDB" id="6330at2157"/>
<evidence type="ECO:0000256" key="7">
    <source>
        <dbReference type="ARBA" id="ARBA00022942"/>
    </source>
</evidence>
<dbReference type="RefSeq" id="WP_152941751.1">
    <property type="nucleotide sequence ID" value="NZ_CP045488.1"/>
</dbReference>
<dbReference type="InterPro" id="IPR029055">
    <property type="entry name" value="Ntn_hydrolases_N"/>
</dbReference>
<dbReference type="Gene3D" id="3.60.20.10">
    <property type="entry name" value="Glutamine Phosphoribosylpyrophosphate, subunit 1, domain 1"/>
    <property type="match status" value="1"/>
</dbReference>
<dbReference type="GO" id="GO:0051603">
    <property type="term" value="P:proteolysis involved in protein catabolic process"/>
    <property type="evidence" value="ECO:0007669"/>
    <property type="project" value="InterPro"/>
</dbReference>
<evidence type="ECO:0000256" key="2">
    <source>
        <dbReference type="ARBA" id="ARBA00012039"/>
    </source>
</evidence>
<dbReference type="GO" id="GO:0004298">
    <property type="term" value="F:threonine-type endopeptidase activity"/>
    <property type="evidence" value="ECO:0007669"/>
    <property type="project" value="UniProtKB-KW"/>
</dbReference>
<dbReference type="PRINTS" id="PR00141">
    <property type="entry name" value="PROTEASOME"/>
</dbReference>
<dbReference type="GO" id="GO:0019774">
    <property type="term" value="C:proteasome core complex, beta-subunit complex"/>
    <property type="evidence" value="ECO:0007669"/>
    <property type="project" value="UniProtKB-ARBA"/>
</dbReference>
<evidence type="ECO:0000256" key="3">
    <source>
        <dbReference type="ARBA" id="ARBA00022490"/>
    </source>
</evidence>
<name>A0A5P9P577_9EURY</name>
<keyword evidence="4" id="KW-0645">Protease</keyword>
<reference evidence="9 10" key="1">
    <citation type="journal article" date="2007" name="Int. J. Syst. Evol. Microbiol.">
        <title>Natronorubrum sulfidifaciens sp. nov., an extremely haloalkaliphilic archaeon isolated from Aiding salt lake in Xin-Jiang, China.</title>
        <authorList>
            <person name="Cui H.L."/>
            <person name="Tohty D."/>
            <person name="Liu H.C."/>
            <person name="Liu S.J."/>
            <person name="Oren A."/>
            <person name="Zhou P.J."/>
        </authorList>
    </citation>
    <scope>NUCLEOTIDE SEQUENCE [LARGE SCALE GENOMIC DNA]</scope>
    <source>
        <strain evidence="9 10">7-3</strain>
    </source>
</reference>
<keyword evidence="6" id="KW-0378">Hydrolase</keyword>
<dbReference type="GO" id="GO:0005737">
    <property type="term" value="C:cytoplasm"/>
    <property type="evidence" value="ECO:0007669"/>
    <property type="project" value="TreeGrafter"/>
</dbReference>
<keyword evidence="5" id="KW-0888">Threonine protease</keyword>
<dbReference type="SUPFAM" id="SSF56235">
    <property type="entry name" value="N-terminal nucleophile aminohydrolases (Ntn hydrolases)"/>
    <property type="match status" value="1"/>
</dbReference>
<evidence type="ECO:0000313" key="9">
    <source>
        <dbReference type="EMBL" id="QFU83117.1"/>
    </source>
</evidence>
<feature type="region of interest" description="Disordered" evidence="8">
    <location>
        <begin position="1"/>
        <end position="28"/>
    </location>
</feature>